<dbReference type="EMBL" id="FOVH01000015">
    <property type="protein sequence ID" value="SFP58060.1"/>
    <property type="molecule type" value="Genomic_DNA"/>
</dbReference>
<dbReference type="STRING" id="1993.SAMN04489713_115125"/>
<evidence type="ECO:0000313" key="2">
    <source>
        <dbReference type="Proteomes" id="UP000183413"/>
    </source>
</evidence>
<dbReference type="Proteomes" id="UP000183413">
    <property type="component" value="Unassembled WGS sequence"/>
</dbReference>
<dbReference type="AlphaFoldDB" id="A0A1I5RI64"/>
<dbReference type="RefSeq" id="WP_024934971.1">
    <property type="nucleotide sequence ID" value="NZ_CP083237.1"/>
</dbReference>
<dbReference type="GO" id="GO:0032259">
    <property type="term" value="P:methylation"/>
    <property type="evidence" value="ECO:0007669"/>
    <property type="project" value="UniProtKB-KW"/>
</dbReference>
<dbReference type="InterPro" id="IPR006764">
    <property type="entry name" value="SAM_dep_MeTrfase_SAV2177_type"/>
</dbReference>
<keyword evidence="1" id="KW-0489">Methyltransferase</keyword>
<proteinExistence type="predicted"/>
<organism evidence="1 2">
    <name type="scientific">Actinomadura madurae</name>
    <dbReference type="NCBI Taxonomy" id="1993"/>
    <lineage>
        <taxon>Bacteria</taxon>
        <taxon>Bacillati</taxon>
        <taxon>Actinomycetota</taxon>
        <taxon>Actinomycetes</taxon>
        <taxon>Streptosporangiales</taxon>
        <taxon>Thermomonosporaceae</taxon>
        <taxon>Actinomadura</taxon>
    </lineage>
</organism>
<reference evidence="1 2" key="1">
    <citation type="submission" date="2016-10" db="EMBL/GenBank/DDBJ databases">
        <authorList>
            <person name="de Groot N.N."/>
        </authorList>
    </citation>
    <scope>NUCLEOTIDE SEQUENCE [LARGE SCALE GENOMIC DNA]</scope>
    <source>
        <strain evidence="1 2">DSM 43067</strain>
    </source>
</reference>
<dbReference type="GO" id="GO:0008168">
    <property type="term" value="F:methyltransferase activity"/>
    <property type="evidence" value="ECO:0007669"/>
    <property type="project" value="UniProtKB-KW"/>
</dbReference>
<dbReference type="eggNOG" id="COG4106">
    <property type="taxonomic scope" value="Bacteria"/>
</dbReference>
<dbReference type="PIRSF" id="PIRSF017393">
    <property type="entry name" value="MTase_SAV2177"/>
    <property type="match status" value="1"/>
</dbReference>
<dbReference type="Pfam" id="PF04672">
    <property type="entry name" value="Methyltransf_19"/>
    <property type="match status" value="1"/>
</dbReference>
<evidence type="ECO:0000313" key="1">
    <source>
        <dbReference type="EMBL" id="SFP58060.1"/>
    </source>
</evidence>
<keyword evidence="2" id="KW-1185">Reference proteome</keyword>
<dbReference type="SUPFAM" id="SSF53335">
    <property type="entry name" value="S-adenosyl-L-methionine-dependent methyltransferases"/>
    <property type="match status" value="1"/>
</dbReference>
<dbReference type="InterPro" id="IPR029063">
    <property type="entry name" value="SAM-dependent_MTases_sf"/>
</dbReference>
<dbReference type="FunCoup" id="A0A1I5RI64">
    <property type="interactions" value="1"/>
</dbReference>
<dbReference type="Gene3D" id="3.40.50.150">
    <property type="entry name" value="Vaccinia Virus protein VP39"/>
    <property type="match status" value="1"/>
</dbReference>
<accession>A0A1I5RI64</accession>
<name>A0A1I5RI64_9ACTN</name>
<dbReference type="InParanoid" id="A0A1I5RI64"/>
<sequence length="274" mass="30788">MADTGGVDRSSVDLETGRAHGARIYDYILGGKDHYEADRAAGDETLRVWPALRVHMQANRSFMHRVARYMAVEKGIRQFLDIGTGIPTSPNLHEVVQEKAPDSRVVYVDNDPIVLVHARALMQSTPEGRTAYVQADMREPERIFTAPELHSTLDLTRPIGLTVIAVVHFVEDDDEAYRVVRDLVDRLPSGSWVGLAIATDDFDRDVLAEVQRTYHAHGESLRWRTHEQALRFFDGLELEEPGVVQIHKWRPDGTLSRPVSDKDIAMYGGVAVKP</sequence>
<protein>
    <submittedName>
        <fullName evidence="1">S-adenosyl methyltransferase</fullName>
    </submittedName>
</protein>
<dbReference type="GeneID" id="99654776"/>
<gene>
    <name evidence="1" type="ORF">SAMN04489713_115125</name>
</gene>
<keyword evidence="1" id="KW-0808">Transferase</keyword>